<reference evidence="13" key="1">
    <citation type="submission" date="2025-08" db="UniProtKB">
        <authorList>
            <consortium name="RefSeq"/>
        </authorList>
    </citation>
    <scope>IDENTIFICATION</scope>
    <source>
        <tissue evidence="13">Tentacle</tissue>
    </source>
</reference>
<dbReference type="KEGG" id="aten:116294304"/>
<keyword evidence="5" id="KW-1133">Transmembrane helix</keyword>
<evidence type="ECO:0000256" key="4">
    <source>
        <dbReference type="ARBA" id="ARBA00022737"/>
    </source>
</evidence>
<comment type="caution">
    <text evidence="9">Lacks conserved residue(s) required for the propagation of feature annotation.</text>
</comment>
<dbReference type="Pfam" id="PF13229">
    <property type="entry name" value="Beta_helix"/>
    <property type="match status" value="1"/>
</dbReference>
<dbReference type="SUPFAM" id="SSF51126">
    <property type="entry name" value="Pectin lyase-like"/>
    <property type="match status" value="2"/>
</dbReference>
<evidence type="ECO:0000256" key="7">
    <source>
        <dbReference type="ARBA" id="ARBA00023157"/>
    </source>
</evidence>
<dbReference type="InterPro" id="IPR006626">
    <property type="entry name" value="PbH1"/>
</dbReference>
<keyword evidence="7 9" id="KW-1015">Disulfide bond</keyword>
<evidence type="ECO:0000256" key="10">
    <source>
        <dbReference type="SAM" id="SignalP"/>
    </source>
</evidence>
<dbReference type="GO" id="GO:0045217">
    <property type="term" value="P:cell-cell junction maintenance"/>
    <property type="evidence" value="ECO:0007669"/>
    <property type="project" value="TreeGrafter"/>
</dbReference>
<evidence type="ECO:0000256" key="1">
    <source>
        <dbReference type="ARBA" id="ARBA00004167"/>
    </source>
</evidence>
<dbReference type="Gene3D" id="2.160.20.10">
    <property type="entry name" value="Single-stranded right-handed beta-helix, Pectin lyase-like"/>
    <property type="match status" value="1"/>
</dbReference>
<dbReference type="Pfam" id="PF00530">
    <property type="entry name" value="SRCR"/>
    <property type="match status" value="1"/>
</dbReference>
<feature type="disulfide bond" evidence="9">
    <location>
        <begin position="190"/>
        <end position="200"/>
    </location>
</feature>
<dbReference type="InterPro" id="IPR053243">
    <property type="entry name" value="SJ_maturation_regulator"/>
</dbReference>
<evidence type="ECO:0000256" key="8">
    <source>
        <dbReference type="ARBA" id="ARBA00023180"/>
    </source>
</evidence>
<organism evidence="12 13">
    <name type="scientific">Actinia tenebrosa</name>
    <name type="common">Australian red waratah sea anemone</name>
    <dbReference type="NCBI Taxonomy" id="6105"/>
    <lineage>
        <taxon>Eukaryota</taxon>
        <taxon>Metazoa</taxon>
        <taxon>Cnidaria</taxon>
        <taxon>Anthozoa</taxon>
        <taxon>Hexacorallia</taxon>
        <taxon>Actiniaria</taxon>
        <taxon>Actiniidae</taxon>
        <taxon>Actinia</taxon>
    </lineage>
</organism>
<feature type="signal peptide" evidence="10">
    <location>
        <begin position="1"/>
        <end position="19"/>
    </location>
</feature>
<dbReference type="InterPro" id="IPR036772">
    <property type="entry name" value="SRCR-like_dom_sf"/>
</dbReference>
<dbReference type="PROSITE" id="PS00420">
    <property type="entry name" value="SRCR_1"/>
    <property type="match status" value="1"/>
</dbReference>
<dbReference type="Proteomes" id="UP000515163">
    <property type="component" value="Unplaced"/>
</dbReference>
<dbReference type="GO" id="GO:0016020">
    <property type="term" value="C:membrane"/>
    <property type="evidence" value="ECO:0007669"/>
    <property type="project" value="UniProtKB-SubCell"/>
</dbReference>
<dbReference type="SMART" id="SM00202">
    <property type="entry name" value="SR"/>
    <property type="match status" value="1"/>
</dbReference>
<comment type="subcellular location">
    <subcellularLocation>
        <location evidence="1">Membrane</location>
        <topology evidence="1">Single-pass membrane protein</topology>
    </subcellularLocation>
</comment>
<dbReference type="InParanoid" id="A0A6P8HYJ0"/>
<dbReference type="OrthoDB" id="5977786at2759"/>
<dbReference type="Gene3D" id="3.10.250.10">
    <property type="entry name" value="SRCR-like domain"/>
    <property type="match status" value="1"/>
</dbReference>
<dbReference type="PROSITE" id="PS50287">
    <property type="entry name" value="SRCR_2"/>
    <property type="match status" value="1"/>
</dbReference>
<keyword evidence="6" id="KW-0472">Membrane</keyword>
<dbReference type="SMART" id="SM00710">
    <property type="entry name" value="PbH1"/>
    <property type="match status" value="8"/>
</dbReference>
<gene>
    <name evidence="13" type="primary">LOC116294304</name>
</gene>
<keyword evidence="12" id="KW-1185">Reference proteome</keyword>
<evidence type="ECO:0000313" key="12">
    <source>
        <dbReference type="Proteomes" id="UP000515163"/>
    </source>
</evidence>
<dbReference type="PANTHER" id="PTHR47653:SF1">
    <property type="entry name" value="DELETED IN MALIGNANT BRAIN TUMORS 1 PROTEIN"/>
    <property type="match status" value="1"/>
</dbReference>
<dbReference type="InterPro" id="IPR012334">
    <property type="entry name" value="Pectin_lyas_fold"/>
</dbReference>
<keyword evidence="2" id="KW-0812">Transmembrane</keyword>
<keyword evidence="8" id="KW-0325">Glycoprotein</keyword>
<evidence type="ECO:0000256" key="2">
    <source>
        <dbReference type="ARBA" id="ARBA00022692"/>
    </source>
</evidence>
<feature type="domain" description="SRCR" evidence="11">
    <location>
        <begin position="123"/>
        <end position="219"/>
    </location>
</feature>
<feature type="chain" id="PRO_5027833301" evidence="10">
    <location>
        <begin position="20"/>
        <end position="607"/>
    </location>
</feature>
<dbReference type="FunFam" id="3.10.250.10:FF:000016">
    <property type="entry name" value="Scavenger receptor cysteine-rich protein type 12"/>
    <property type="match status" value="1"/>
</dbReference>
<dbReference type="AlphaFoldDB" id="A0A6P8HYJ0"/>
<evidence type="ECO:0000256" key="6">
    <source>
        <dbReference type="ARBA" id="ARBA00023136"/>
    </source>
</evidence>
<feature type="non-terminal residue" evidence="13">
    <location>
        <position position="607"/>
    </location>
</feature>
<dbReference type="InterPro" id="IPR039448">
    <property type="entry name" value="Beta_helix"/>
</dbReference>
<evidence type="ECO:0000313" key="13">
    <source>
        <dbReference type="RefSeq" id="XP_031557730.1"/>
    </source>
</evidence>
<dbReference type="PRINTS" id="PR00258">
    <property type="entry name" value="SPERACTRCPTR"/>
</dbReference>
<dbReference type="SUPFAM" id="SSF56487">
    <property type="entry name" value="SRCR-like"/>
    <property type="match status" value="1"/>
</dbReference>
<dbReference type="PANTHER" id="PTHR47653">
    <property type="entry name" value="PROTEIN BARK BEETLE"/>
    <property type="match status" value="1"/>
</dbReference>
<evidence type="ECO:0000256" key="5">
    <source>
        <dbReference type="ARBA" id="ARBA00022989"/>
    </source>
</evidence>
<accession>A0A6P8HYJ0</accession>
<name>A0A6P8HYJ0_ACTTE</name>
<evidence type="ECO:0000256" key="3">
    <source>
        <dbReference type="ARBA" id="ARBA00022729"/>
    </source>
</evidence>
<protein>
    <submittedName>
        <fullName evidence="13">Protein bark beetle-like</fullName>
    </submittedName>
</protein>
<dbReference type="InterPro" id="IPR011050">
    <property type="entry name" value="Pectin_lyase_fold/virulence"/>
</dbReference>
<keyword evidence="3 10" id="KW-0732">Signal</keyword>
<evidence type="ECO:0000256" key="9">
    <source>
        <dbReference type="PROSITE-ProRule" id="PRU00196"/>
    </source>
</evidence>
<dbReference type="InterPro" id="IPR001190">
    <property type="entry name" value="SRCR"/>
</dbReference>
<dbReference type="GeneID" id="116294304"/>
<dbReference type="RefSeq" id="XP_031557730.1">
    <property type="nucleotide sequence ID" value="XM_031701870.1"/>
</dbReference>
<evidence type="ECO:0000259" key="11">
    <source>
        <dbReference type="PROSITE" id="PS50287"/>
    </source>
</evidence>
<keyword evidence="4" id="KW-0677">Repeat</keyword>
<proteinExistence type="predicted"/>
<sequence length="607" mass="67306">MKLGQVLFVLFLLTQGTATFRSDAIAPSRNYTLLSNVLAGDLVGNITLKPSQGPFVIDKDLLVPEGSQLTLKPGAQLLFRPETGIQINGSLIAEGSPENKVSFSSFPYPNASSYASHYYGNGIRLVDGNNYTEGRLEILMNNRWGVICADRWTKENTDVACRHLGFLAGKRHFKQPFDRTKLYLIDYFACKGYENNLWNCDYRRKFMGCPQYPIGIECVGLMRFLKEKVKWRGMSFMMQNHRPLSILKHVTIKDAVFALNVTHQAPEISSVTIRNSIHGIQVSHLIEQSNIELTDILVHDNYLTGMKIMSLKSEVRIRNSSFTTTSLGDGFSFEDETVPIDFCTWGQNSTLVYPLMFSASSDGNDGYCSKPVWGFLLLITATRSVLLSNCTFLHNGKSGVNIENFAGHLQMTNSKMNQNALDGVNIKGLIGKLELNDLDVVNNGQLGLVLEKVSGKIVLESFNISHNKQDGVKVYQGTGFLMMKKGAIKENNAQGIYIGSLREVQLNLTSLKISMNKETGLTLEKTSNGLIMLTDVTTTLNSKYGAYFTQCSSPVAIERSSANANSGHGFYFQRQGGSVKISDFTASLNQESGLRVDDGISRLFIDH</sequence>